<evidence type="ECO:0000256" key="1">
    <source>
        <dbReference type="ARBA" id="ARBA00001971"/>
    </source>
</evidence>
<evidence type="ECO:0000256" key="7">
    <source>
        <dbReference type="ARBA" id="ARBA00022532"/>
    </source>
</evidence>
<feature type="transmembrane region" description="Helical" evidence="15">
    <location>
        <begin position="10"/>
        <end position="28"/>
    </location>
</feature>
<evidence type="ECO:0000256" key="4">
    <source>
        <dbReference type="ARBA" id="ARBA00005163"/>
    </source>
</evidence>
<dbReference type="RefSeq" id="WP_237264315.1">
    <property type="nucleotide sequence ID" value="NZ_AP024202.1"/>
</dbReference>
<proteinExistence type="predicted"/>
<feature type="transmembrane region" description="Helical" evidence="15">
    <location>
        <begin position="48"/>
        <end position="69"/>
    </location>
</feature>
<keyword evidence="12 15" id="KW-1133">Transmembrane helix</keyword>
<protein>
    <recommendedName>
        <fullName evidence="5">Succinate dehydrogenase hydrophobic membrane anchor subunit</fullName>
    </recommendedName>
</protein>
<keyword evidence="10" id="KW-0479">Metal-binding</keyword>
<keyword evidence="11" id="KW-0249">Electron transport</keyword>
<name>A0ABM7MCX9_9GAMM</name>
<evidence type="ECO:0000256" key="11">
    <source>
        <dbReference type="ARBA" id="ARBA00022982"/>
    </source>
</evidence>
<keyword evidence="8" id="KW-0349">Heme</keyword>
<keyword evidence="6" id="KW-0813">Transport</keyword>
<comment type="function">
    <text evidence="2">Membrane-anchoring subunit of succinate dehydrogenase (SDH).</text>
</comment>
<dbReference type="Pfam" id="PF01127">
    <property type="entry name" value="Sdh_cyt"/>
    <property type="match status" value="1"/>
</dbReference>
<evidence type="ECO:0000256" key="15">
    <source>
        <dbReference type="SAM" id="Phobius"/>
    </source>
</evidence>
<dbReference type="Gene3D" id="1.20.1300.10">
    <property type="entry name" value="Fumarate reductase/succinate dehydrogenase, transmembrane subunit"/>
    <property type="match status" value="1"/>
</dbReference>
<keyword evidence="9 15" id="KW-0812">Transmembrane</keyword>
<evidence type="ECO:0000256" key="12">
    <source>
        <dbReference type="ARBA" id="ARBA00022989"/>
    </source>
</evidence>
<evidence type="ECO:0000256" key="14">
    <source>
        <dbReference type="ARBA" id="ARBA00023136"/>
    </source>
</evidence>
<evidence type="ECO:0000256" key="13">
    <source>
        <dbReference type="ARBA" id="ARBA00023004"/>
    </source>
</evidence>
<dbReference type="NCBIfam" id="TIGR02968">
    <property type="entry name" value="succ_dehyd_anc"/>
    <property type="match status" value="1"/>
</dbReference>
<evidence type="ECO:0000256" key="10">
    <source>
        <dbReference type="ARBA" id="ARBA00022723"/>
    </source>
</evidence>
<comment type="pathway">
    <text evidence="4">Carbohydrate metabolism; tricarboxylic acid cycle.</text>
</comment>
<evidence type="ECO:0000313" key="16">
    <source>
        <dbReference type="EMBL" id="BCN93271.1"/>
    </source>
</evidence>
<evidence type="ECO:0000256" key="8">
    <source>
        <dbReference type="ARBA" id="ARBA00022617"/>
    </source>
</evidence>
<evidence type="ECO:0000256" key="5">
    <source>
        <dbReference type="ARBA" id="ARBA00019425"/>
    </source>
</evidence>
<gene>
    <name evidence="16" type="primary">sdhD</name>
    <name evidence="16" type="ORF">THMIRHAM_10560</name>
</gene>
<keyword evidence="14 15" id="KW-0472">Membrane</keyword>
<organism evidence="16 17">
    <name type="scientific">Thiomicrorhabdus immobilis</name>
    <dbReference type="NCBI Taxonomy" id="2791037"/>
    <lineage>
        <taxon>Bacteria</taxon>
        <taxon>Pseudomonadati</taxon>
        <taxon>Pseudomonadota</taxon>
        <taxon>Gammaproteobacteria</taxon>
        <taxon>Thiotrichales</taxon>
        <taxon>Piscirickettsiaceae</taxon>
        <taxon>Thiomicrorhabdus</taxon>
    </lineage>
</organism>
<dbReference type="SUPFAM" id="SSF81343">
    <property type="entry name" value="Fumarate reductase respiratory complex transmembrane subunits"/>
    <property type="match status" value="1"/>
</dbReference>
<comment type="cofactor">
    <cofactor evidence="1">
        <name>heme</name>
        <dbReference type="ChEBI" id="CHEBI:30413"/>
    </cofactor>
</comment>
<dbReference type="InterPro" id="IPR034804">
    <property type="entry name" value="SQR/QFR_C/D"/>
</dbReference>
<dbReference type="InterPro" id="IPR014312">
    <property type="entry name" value="Succ_DH_anchor"/>
</dbReference>
<evidence type="ECO:0000256" key="2">
    <source>
        <dbReference type="ARBA" id="ARBA00004050"/>
    </source>
</evidence>
<keyword evidence="7" id="KW-0816">Tricarboxylic acid cycle</keyword>
<evidence type="ECO:0000313" key="17">
    <source>
        <dbReference type="Proteomes" id="UP001054820"/>
    </source>
</evidence>
<keyword evidence="13" id="KW-0408">Iron</keyword>
<evidence type="ECO:0000256" key="6">
    <source>
        <dbReference type="ARBA" id="ARBA00022448"/>
    </source>
</evidence>
<dbReference type="EMBL" id="AP024202">
    <property type="protein sequence ID" value="BCN93271.1"/>
    <property type="molecule type" value="Genomic_DNA"/>
</dbReference>
<evidence type="ECO:0000256" key="9">
    <source>
        <dbReference type="ARBA" id="ARBA00022692"/>
    </source>
</evidence>
<keyword evidence="17" id="KW-1185">Reference proteome</keyword>
<comment type="subcellular location">
    <subcellularLocation>
        <location evidence="3">Membrane</location>
        <topology evidence="3">Multi-pass membrane protein</topology>
    </subcellularLocation>
</comment>
<reference evidence="16" key="1">
    <citation type="journal article" date="2022" name="Arch. Microbiol.">
        <title>Thiomicrorhabdus immobilis sp. nov., a mesophilic sulfur-oxidizing bacterium isolated from sediment of a brackish lake in northern Japan.</title>
        <authorList>
            <person name="Kojima H."/>
            <person name="Mochizuki J."/>
            <person name="Kanda M."/>
            <person name="Watanabe T."/>
            <person name="Fukui M."/>
        </authorList>
    </citation>
    <scope>NUCLEOTIDE SEQUENCE</scope>
    <source>
        <strain evidence="16">Am19</strain>
    </source>
</reference>
<evidence type="ECO:0000256" key="3">
    <source>
        <dbReference type="ARBA" id="ARBA00004141"/>
    </source>
</evidence>
<dbReference type="InterPro" id="IPR000701">
    <property type="entry name" value="SuccDH_FuR_B_TM-su"/>
</dbReference>
<sequence length="117" mass="13598">MQLTGVKAHIWQRISAIYLALYFPLLFWQSHSINLLETPSFKNWIEQVFTPAFTLASLLAFGLLISHAWVGLRDIMIDYLPANRVRFWLWLYALFLSFICIDVIALIAWAVIPAFQP</sequence>
<dbReference type="Proteomes" id="UP001054820">
    <property type="component" value="Chromosome"/>
</dbReference>
<feature type="transmembrane region" description="Helical" evidence="15">
    <location>
        <begin position="89"/>
        <end position="112"/>
    </location>
</feature>
<accession>A0ABM7MCX9</accession>